<reference evidence="2" key="1">
    <citation type="submission" date="2016-10" db="EMBL/GenBank/DDBJ databases">
        <authorList>
            <person name="Varghese N."/>
        </authorList>
    </citation>
    <scope>NUCLEOTIDE SEQUENCE [LARGE SCALE GENOMIC DNA]</scope>
    <source>
        <strain evidence="2">GAS106B</strain>
    </source>
</reference>
<dbReference type="Proteomes" id="UP000183487">
    <property type="component" value="Unassembled WGS sequence"/>
</dbReference>
<evidence type="ECO:0000313" key="2">
    <source>
        <dbReference type="Proteomes" id="UP000183487"/>
    </source>
</evidence>
<evidence type="ECO:0000313" key="1">
    <source>
        <dbReference type="EMBL" id="SDR54600.1"/>
    </source>
</evidence>
<dbReference type="AlphaFoldDB" id="A0A1H1JXT8"/>
<gene>
    <name evidence="1" type="ORF">SAMN05443245_7464</name>
</gene>
<dbReference type="RefSeq" id="WP_074774193.1">
    <property type="nucleotide sequence ID" value="NZ_FNKP01000004.1"/>
</dbReference>
<dbReference type="OrthoDB" id="8964201at2"/>
<keyword evidence="2" id="KW-1185">Reference proteome</keyword>
<sequence length="135" mass="14740">MSQTLDLPVALAAAPFDPDGKTVSAVVDHVSRVLAKTENEPEWVTHANFIDADCPDEFGLGPSAPWPVTGPTSRISLSVGRANSEGWIISVDLIEMTRSEQAKSWKWIPLLRIKTLSRSQAWSVAAIVSRMLDID</sequence>
<accession>A0A1H1JXT8</accession>
<name>A0A1H1JXT8_9BURK</name>
<proteinExistence type="predicted"/>
<dbReference type="EMBL" id="FNKP01000004">
    <property type="protein sequence ID" value="SDR54600.1"/>
    <property type="molecule type" value="Genomic_DNA"/>
</dbReference>
<organism evidence="1 2">
    <name type="scientific">Paraburkholderia fungorum</name>
    <dbReference type="NCBI Taxonomy" id="134537"/>
    <lineage>
        <taxon>Bacteria</taxon>
        <taxon>Pseudomonadati</taxon>
        <taxon>Pseudomonadota</taxon>
        <taxon>Betaproteobacteria</taxon>
        <taxon>Burkholderiales</taxon>
        <taxon>Burkholderiaceae</taxon>
        <taxon>Paraburkholderia</taxon>
    </lineage>
</organism>
<protein>
    <submittedName>
        <fullName evidence="1">Uncharacterized protein</fullName>
    </submittedName>
</protein>